<dbReference type="InterPro" id="IPR036034">
    <property type="entry name" value="PDZ_sf"/>
</dbReference>
<dbReference type="Gene3D" id="3.30.750.170">
    <property type="match status" value="1"/>
</dbReference>
<dbReference type="PROSITE" id="PS51257">
    <property type="entry name" value="PROKAR_LIPOPROTEIN"/>
    <property type="match status" value="1"/>
</dbReference>
<feature type="domain" description="PDZ" evidence="2">
    <location>
        <begin position="109"/>
        <end position="169"/>
    </location>
</feature>
<dbReference type="Pfam" id="PF18294">
    <property type="entry name" value="Pept_S41_N"/>
    <property type="match status" value="1"/>
</dbReference>
<dbReference type="CDD" id="cd00136">
    <property type="entry name" value="PDZ_canonical"/>
    <property type="match status" value="1"/>
</dbReference>
<evidence type="ECO:0000259" key="2">
    <source>
        <dbReference type="PROSITE" id="PS50106"/>
    </source>
</evidence>
<evidence type="ECO:0000256" key="1">
    <source>
        <dbReference type="SAM" id="SignalP"/>
    </source>
</evidence>
<dbReference type="SMART" id="SM00245">
    <property type="entry name" value="TSPc"/>
    <property type="match status" value="1"/>
</dbReference>
<feature type="chain" id="PRO_5046908875" evidence="1">
    <location>
        <begin position="18"/>
        <end position="478"/>
    </location>
</feature>
<proteinExistence type="predicted"/>
<keyword evidence="1" id="KW-0732">Signal</keyword>
<evidence type="ECO:0000313" key="3">
    <source>
        <dbReference type="EMBL" id="MFB5944322.1"/>
    </source>
</evidence>
<dbReference type="SUPFAM" id="SSF52096">
    <property type="entry name" value="ClpP/crotonase"/>
    <property type="match status" value="1"/>
</dbReference>
<dbReference type="Pfam" id="PF17820">
    <property type="entry name" value="PDZ_6"/>
    <property type="match status" value="1"/>
</dbReference>
<dbReference type="InterPro" id="IPR001478">
    <property type="entry name" value="PDZ"/>
</dbReference>
<dbReference type="InterPro" id="IPR005151">
    <property type="entry name" value="Tail-specific_protease"/>
</dbReference>
<dbReference type="EMBL" id="JBBVGT010000001">
    <property type="protein sequence ID" value="MFB5944322.1"/>
    <property type="molecule type" value="Genomic_DNA"/>
</dbReference>
<dbReference type="InterPro" id="IPR041489">
    <property type="entry name" value="PDZ_6"/>
</dbReference>
<dbReference type="PANTHER" id="PTHR32060">
    <property type="entry name" value="TAIL-SPECIFIC PROTEASE"/>
    <property type="match status" value="1"/>
</dbReference>
<comment type="caution">
    <text evidence="3">The sequence shown here is derived from an EMBL/GenBank/DDBJ whole genome shotgun (WGS) entry which is preliminary data.</text>
</comment>
<dbReference type="InterPro" id="IPR041613">
    <property type="entry name" value="Pept_S41_N"/>
</dbReference>
<name>A0ABV5C9U6_9SPHI</name>
<dbReference type="InterPro" id="IPR029045">
    <property type="entry name" value="ClpP/crotonase-like_dom_sf"/>
</dbReference>
<protein>
    <submittedName>
        <fullName evidence="3">S41 family peptidase</fullName>
    </submittedName>
</protein>
<dbReference type="Gene3D" id="2.30.42.10">
    <property type="match status" value="1"/>
</dbReference>
<dbReference type="RefSeq" id="WP_375555903.1">
    <property type="nucleotide sequence ID" value="NZ_JBBVGT010000001.1"/>
</dbReference>
<accession>A0ABV5C9U6</accession>
<evidence type="ECO:0000313" key="4">
    <source>
        <dbReference type="Proteomes" id="UP001580928"/>
    </source>
</evidence>
<dbReference type="Gene3D" id="3.90.226.10">
    <property type="entry name" value="2-enoyl-CoA Hydratase, Chain A, domain 1"/>
    <property type="match status" value="1"/>
</dbReference>
<dbReference type="Proteomes" id="UP001580928">
    <property type="component" value="Unassembled WGS sequence"/>
</dbReference>
<reference evidence="3 4" key="1">
    <citation type="submission" date="2024-04" db="EMBL/GenBank/DDBJ databases">
        <title>Albibacterium profundi sp. nov., isolated from sediment of the Challenger Deep of Mariana Trench.</title>
        <authorList>
            <person name="Wang Y."/>
        </authorList>
    </citation>
    <scope>NUCLEOTIDE SEQUENCE [LARGE SCALE GENOMIC DNA]</scope>
    <source>
        <strain evidence="3 4">RHL897</strain>
    </source>
</reference>
<sequence length="478" mass="54766">MFRLHFFRIFAMMLFFAASFLSSCSKTETPRVLPKPVRENTKEARLKELVYTNTYDMYLWQDQLPTSFPTEDYRRAEDVLEALTEYSRDPVTHVKLDRFSFLDRSGTVEREISEGRKGSFGFDVRYQNETDLYVKMVYPGSPAAEAGMERGFQVLAINGNSELANSLHEPNDYQFLFDALDAESIELRLKKPDNTELSVTLQRKEFQIQPVFFSDIYTVGNKNVGYFVLESFVSTKDDLGRDTELMNKLNEIFNLFQANQVEEVIVDLRYNGGGAVITAEDLSNFLAPTSVSENALMYSYGINETLRKEDEERDENDRFFSPVHFNKTNTLNPTKVYFLITEGTASASELLINNLKPYTDVKLIGEGVTYGKPVGFYAVSIMNNDLYAVSFKTINADGETDYYEGMPVDKDVTEDLRWNWGDVNDPLLREALHYAESGSFTSEMILRRSQTDAATDKAGLNRKLDLRGNKDMYYFSLK</sequence>
<organism evidence="3 4">
    <name type="scientific">Albibacterium profundi</name>
    <dbReference type="NCBI Taxonomy" id="3134906"/>
    <lineage>
        <taxon>Bacteria</taxon>
        <taxon>Pseudomonadati</taxon>
        <taxon>Bacteroidota</taxon>
        <taxon>Sphingobacteriia</taxon>
        <taxon>Sphingobacteriales</taxon>
        <taxon>Sphingobacteriaceae</taxon>
        <taxon>Albibacterium</taxon>
    </lineage>
</organism>
<keyword evidence="4" id="KW-1185">Reference proteome</keyword>
<dbReference type="Pfam" id="PF03572">
    <property type="entry name" value="Peptidase_S41"/>
    <property type="match status" value="1"/>
</dbReference>
<dbReference type="PANTHER" id="PTHR32060:SF30">
    <property type="entry name" value="CARBOXY-TERMINAL PROCESSING PROTEASE CTPA"/>
    <property type="match status" value="1"/>
</dbReference>
<dbReference type="PROSITE" id="PS50106">
    <property type="entry name" value="PDZ"/>
    <property type="match status" value="1"/>
</dbReference>
<gene>
    <name evidence="3" type="ORF">WKR92_00610</name>
</gene>
<feature type="signal peptide" evidence="1">
    <location>
        <begin position="1"/>
        <end position="17"/>
    </location>
</feature>
<dbReference type="CDD" id="cd07561">
    <property type="entry name" value="Peptidase_S41_CPP_like"/>
    <property type="match status" value="1"/>
</dbReference>